<organism evidence="5 6">
    <name type="scientific">Salipaludibacillus agaradhaerens</name>
    <name type="common">Bacillus agaradhaerens</name>
    <dbReference type="NCBI Taxonomy" id="76935"/>
    <lineage>
        <taxon>Bacteria</taxon>
        <taxon>Bacillati</taxon>
        <taxon>Bacillota</taxon>
        <taxon>Bacilli</taxon>
        <taxon>Bacillales</taxon>
        <taxon>Bacillaceae</taxon>
    </lineage>
</organism>
<evidence type="ECO:0000256" key="1">
    <source>
        <dbReference type="ARBA" id="ARBA00022722"/>
    </source>
</evidence>
<dbReference type="InterPro" id="IPR012337">
    <property type="entry name" value="RNaseH-like_sf"/>
</dbReference>
<dbReference type="SUPFAM" id="SSF53098">
    <property type="entry name" value="Ribonuclease H-like"/>
    <property type="match status" value="1"/>
</dbReference>
<sequence>MNPMGSWLKQLSGIMAPGRYTDGVNERDPAKIAYIRRLQKAMKQQDHLHIPFSQLTVTVFDLETTGFYPLKGDRILSIGAQKVTGYTLSEQETFYSLMKSDKPPSKDITELTGITADDVINAPSPEEVIHDFLQFTGKDTLVAHHASHETRFMRHLTWSLYKTRFEHRILDTSFLTALIKSMEGLVSLDECCQHYSIDTGSRHHAFHDAVMTAKMWIECIKEVESLGFHCLKDVYSHLAGKQ</sequence>
<dbReference type="EMBL" id="JABXYM010000001">
    <property type="protein sequence ID" value="MCR6096360.1"/>
    <property type="molecule type" value="Genomic_DNA"/>
</dbReference>
<dbReference type="Pfam" id="PF00929">
    <property type="entry name" value="RNase_T"/>
    <property type="match status" value="1"/>
</dbReference>
<keyword evidence="2" id="KW-0378">Hydrolase</keyword>
<dbReference type="FunFam" id="3.30.420.10:FF:000045">
    <property type="entry name" value="3'-5' exonuclease DinG"/>
    <property type="match status" value="1"/>
</dbReference>
<keyword evidence="6" id="KW-1185">Reference proteome</keyword>
<reference evidence="5" key="1">
    <citation type="submission" date="2020-06" db="EMBL/GenBank/DDBJ databases">
        <title>Insight into the genomes of haloalkaliphilic bacilli from Kenyan soda lakes.</title>
        <authorList>
            <person name="Mwirichia R."/>
            <person name="Villamizar G.C."/>
            <person name="Poehlein A."/>
            <person name="Mugweru J."/>
            <person name="Kipnyargis A."/>
            <person name="Kiplimo D."/>
            <person name="Orwa P."/>
            <person name="Daniel R."/>
        </authorList>
    </citation>
    <scope>NUCLEOTIDE SEQUENCE</scope>
    <source>
        <strain evidence="5">B1096_S55</strain>
    </source>
</reference>
<keyword evidence="1" id="KW-0540">Nuclease</keyword>
<protein>
    <submittedName>
        <fullName evidence="5">3'-5' exoribonuclease</fullName>
    </submittedName>
</protein>
<gene>
    <name evidence="5" type="ORF">HXA33_07330</name>
</gene>
<dbReference type="Proteomes" id="UP001057753">
    <property type="component" value="Unassembled WGS sequence"/>
</dbReference>
<dbReference type="AlphaFoldDB" id="A0A9Q4FWW6"/>
<dbReference type="InterPro" id="IPR013520">
    <property type="entry name" value="Ribonucl_H"/>
</dbReference>
<evidence type="ECO:0000256" key="3">
    <source>
        <dbReference type="ARBA" id="ARBA00022839"/>
    </source>
</evidence>
<evidence type="ECO:0000256" key="2">
    <source>
        <dbReference type="ARBA" id="ARBA00022801"/>
    </source>
</evidence>
<dbReference type="InterPro" id="IPR006054">
    <property type="entry name" value="DnaQ"/>
</dbReference>
<accession>A0A9Q4FWW6</accession>
<dbReference type="GO" id="GO:0045004">
    <property type="term" value="P:DNA replication proofreading"/>
    <property type="evidence" value="ECO:0007669"/>
    <property type="project" value="TreeGrafter"/>
</dbReference>
<dbReference type="InterPro" id="IPR036397">
    <property type="entry name" value="RNaseH_sf"/>
</dbReference>
<evidence type="ECO:0000259" key="4">
    <source>
        <dbReference type="SMART" id="SM00479"/>
    </source>
</evidence>
<dbReference type="GO" id="GO:0008408">
    <property type="term" value="F:3'-5' exonuclease activity"/>
    <property type="evidence" value="ECO:0007669"/>
    <property type="project" value="TreeGrafter"/>
</dbReference>
<dbReference type="SMART" id="SM00479">
    <property type="entry name" value="EXOIII"/>
    <property type="match status" value="1"/>
</dbReference>
<dbReference type="NCBIfam" id="TIGR00573">
    <property type="entry name" value="dnaq"/>
    <property type="match status" value="1"/>
</dbReference>
<dbReference type="GO" id="GO:0005829">
    <property type="term" value="C:cytosol"/>
    <property type="evidence" value="ECO:0007669"/>
    <property type="project" value="TreeGrafter"/>
</dbReference>
<feature type="domain" description="Exonuclease" evidence="4">
    <location>
        <begin position="56"/>
        <end position="225"/>
    </location>
</feature>
<dbReference type="Gene3D" id="3.30.420.10">
    <property type="entry name" value="Ribonuclease H-like superfamily/Ribonuclease H"/>
    <property type="match status" value="1"/>
</dbReference>
<dbReference type="CDD" id="cd06127">
    <property type="entry name" value="DEDDh"/>
    <property type="match status" value="1"/>
</dbReference>
<dbReference type="RefSeq" id="WP_257820983.1">
    <property type="nucleotide sequence ID" value="NZ_JABXYM010000001.1"/>
</dbReference>
<dbReference type="NCBIfam" id="NF005836">
    <property type="entry name" value="PRK07740.1"/>
    <property type="match status" value="1"/>
</dbReference>
<dbReference type="PANTHER" id="PTHR30231:SF41">
    <property type="entry name" value="DNA POLYMERASE III SUBUNIT EPSILON"/>
    <property type="match status" value="1"/>
</dbReference>
<dbReference type="PANTHER" id="PTHR30231">
    <property type="entry name" value="DNA POLYMERASE III SUBUNIT EPSILON"/>
    <property type="match status" value="1"/>
</dbReference>
<comment type="caution">
    <text evidence="5">The sequence shown here is derived from an EMBL/GenBank/DDBJ whole genome shotgun (WGS) entry which is preliminary data.</text>
</comment>
<evidence type="ECO:0000313" key="5">
    <source>
        <dbReference type="EMBL" id="MCR6096360.1"/>
    </source>
</evidence>
<proteinExistence type="predicted"/>
<name>A0A9Q4FWW6_SALAG</name>
<evidence type="ECO:0000313" key="6">
    <source>
        <dbReference type="Proteomes" id="UP001057753"/>
    </source>
</evidence>
<keyword evidence="3" id="KW-0269">Exonuclease</keyword>
<dbReference type="GO" id="GO:0003677">
    <property type="term" value="F:DNA binding"/>
    <property type="evidence" value="ECO:0007669"/>
    <property type="project" value="InterPro"/>
</dbReference>
<dbReference type="GO" id="GO:0003887">
    <property type="term" value="F:DNA-directed DNA polymerase activity"/>
    <property type="evidence" value="ECO:0007669"/>
    <property type="project" value="InterPro"/>
</dbReference>